<gene>
    <name evidence="3" type="ORF">E4633_07010</name>
</gene>
<accession>A0A4S1CPB9</accession>
<dbReference type="InterPro" id="IPR028098">
    <property type="entry name" value="Glyco_trans_4-like_N"/>
</dbReference>
<organism evidence="3 4">
    <name type="scientific">Geomonas terrae</name>
    <dbReference type="NCBI Taxonomy" id="2562681"/>
    <lineage>
        <taxon>Bacteria</taxon>
        <taxon>Pseudomonadati</taxon>
        <taxon>Thermodesulfobacteriota</taxon>
        <taxon>Desulfuromonadia</taxon>
        <taxon>Geobacterales</taxon>
        <taxon>Geobacteraceae</taxon>
        <taxon>Geomonas</taxon>
    </lineage>
</organism>
<sequence>MAGLHEPLRGKRVVFVFGSLDLGGAERRGLLLAVHLQKNVGAVVRVVGLNETPGRLSALCDQLGIPWSGVSFHWGLRRRVPSFLRALLAVRRTRPDVVLSYTRVPNLVCAWGKRWLGTKLLVWNQADEGLLLNGSAPFRLAAQAPDCFISNSKGGRAFLIDTYGIPQEMVQVVPNGVAMSAPRIGRDAWRRQWGVSSQVPVVGMVANLSVYKDHDTLIRAWSRVVAAGWEHPPVLVLAGRCDGTEQGLKNLAGALGISELVKIVGAVDDVPGLLQALDLFAYSSKSEGIPNGVLEAMASGLGVVGTDIPGIREAVGPEGEAYLTPVGDGDAMAERIVALLKDEPSRRRLGQALRERVAQSFSLDLMCRSSEEIISGAFLGCLSKAAAVENG</sequence>
<feature type="domain" description="Glycosyltransferase subfamily 4-like N-terminal" evidence="2">
    <location>
        <begin position="23"/>
        <end position="177"/>
    </location>
</feature>
<name>A0A4S1CPB9_9BACT</name>
<evidence type="ECO:0000259" key="1">
    <source>
        <dbReference type="Pfam" id="PF00534"/>
    </source>
</evidence>
<comment type="caution">
    <text evidence="3">The sequence shown here is derived from an EMBL/GenBank/DDBJ whole genome shotgun (WGS) entry which is preliminary data.</text>
</comment>
<protein>
    <submittedName>
        <fullName evidence="3">Glycosyltransferase</fullName>
    </submittedName>
</protein>
<dbReference type="AlphaFoldDB" id="A0A4S1CPB9"/>
<dbReference type="Proteomes" id="UP000306416">
    <property type="component" value="Unassembled WGS sequence"/>
</dbReference>
<keyword evidence="4" id="KW-1185">Reference proteome</keyword>
<evidence type="ECO:0000313" key="4">
    <source>
        <dbReference type="Proteomes" id="UP000306416"/>
    </source>
</evidence>
<feature type="domain" description="Glycosyl transferase family 1" evidence="1">
    <location>
        <begin position="186"/>
        <end position="355"/>
    </location>
</feature>
<dbReference type="PANTHER" id="PTHR12526:SF630">
    <property type="entry name" value="GLYCOSYLTRANSFERASE"/>
    <property type="match status" value="1"/>
</dbReference>
<dbReference type="InterPro" id="IPR001296">
    <property type="entry name" value="Glyco_trans_1"/>
</dbReference>
<keyword evidence="3" id="KW-0808">Transferase</keyword>
<dbReference type="PANTHER" id="PTHR12526">
    <property type="entry name" value="GLYCOSYLTRANSFERASE"/>
    <property type="match status" value="1"/>
</dbReference>
<reference evidence="3 4" key="1">
    <citation type="submission" date="2019-04" db="EMBL/GenBank/DDBJ databases">
        <title>Geobacter oryzae sp. nov., ferric-reducing bacteria isolated from paddy soil.</title>
        <authorList>
            <person name="Xu Z."/>
            <person name="Masuda Y."/>
            <person name="Itoh H."/>
            <person name="Senoo K."/>
        </authorList>
    </citation>
    <scope>NUCLEOTIDE SEQUENCE [LARGE SCALE GENOMIC DNA]</scope>
    <source>
        <strain evidence="3 4">Red111</strain>
    </source>
</reference>
<dbReference type="GO" id="GO:0016757">
    <property type="term" value="F:glycosyltransferase activity"/>
    <property type="evidence" value="ECO:0007669"/>
    <property type="project" value="InterPro"/>
</dbReference>
<proteinExistence type="predicted"/>
<evidence type="ECO:0000259" key="2">
    <source>
        <dbReference type="Pfam" id="PF13439"/>
    </source>
</evidence>
<dbReference type="Pfam" id="PF13439">
    <property type="entry name" value="Glyco_transf_4"/>
    <property type="match status" value="1"/>
</dbReference>
<dbReference type="EMBL" id="SRSC01000001">
    <property type="protein sequence ID" value="TGU75190.1"/>
    <property type="molecule type" value="Genomic_DNA"/>
</dbReference>
<evidence type="ECO:0000313" key="3">
    <source>
        <dbReference type="EMBL" id="TGU75190.1"/>
    </source>
</evidence>
<dbReference type="SUPFAM" id="SSF53756">
    <property type="entry name" value="UDP-Glycosyltransferase/glycogen phosphorylase"/>
    <property type="match status" value="1"/>
</dbReference>
<dbReference type="Pfam" id="PF00534">
    <property type="entry name" value="Glycos_transf_1"/>
    <property type="match status" value="1"/>
</dbReference>
<dbReference type="Gene3D" id="3.40.50.2000">
    <property type="entry name" value="Glycogen Phosphorylase B"/>
    <property type="match status" value="2"/>
</dbReference>